<feature type="transmembrane region" description="Helical" evidence="1">
    <location>
        <begin position="229"/>
        <end position="247"/>
    </location>
</feature>
<dbReference type="InterPro" id="IPR002656">
    <property type="entry name" value="Acyl_transf_3_dom"/>
</dbReference>
<keyword evidence="1" id="KW-0812">Transmembrane</keyword>
<proteinExistence type="predicted"/>
<dbReference type="RefSeq" id="WP_074264922.1">
    <property type="nucleotide sequence ID" value="NZ_FSRM01000001.1"/>
</dbReference>
<evidence type="ECO:0000259" key="2">
    <source>
        <dbReference type="Pfam" id="PF01757"/>
    </source>
</evidence>
<feature type="transmembrane region" description="Helical" evidence="1">
    <location>
        <begin position="7"/>
        <end position="26"/>
    </location>
</feature>
<dbReference type="Proteomes" id="UP000184693">
    <property type="component" value="Unassembled WGS sequence"/>
</dbReference>
<evidence type="ECO:0000313" key="4">
    <source>
        <dbReference type="Proteomes" id="UP000184693"/>
    </source>
</evidence>
<feature type="domain" description="Acyltransferase 3" evidence="2">
    <location>
        <begin position="6"/>
        <end position="314"/>
    </location>
</feature>
<keyword evidence="3" id="KW-0378">Hydrolase</keyword>
<organism evidence="3 4">
    <name type="scientific">Paraburkholderia phenazinium</name>
    <dbReference type="NCBI Taxonomy" id="60549"/>
    <lineage>
        <taxon>Bacteria</taxon>
        <taxon>Pseudomonadati</taxon>
        <taxon>Pseudomonadota</taxon>
        <taxon>Betaproteobacteria</taxon>
        <taxon>Burkholderiales</taxon>
        <taxon>Burkholderiaceae</taxon>
        <taxon>Paraburkholderia</taxon>
    </lineage>
</organism>
<keyword evidence="1" id="KW-1133">Transmembrane helix</keyword>
<dbReference type="EMBL" id="FSRM01000001">
    <property type="protein sequence ID" value="SIO14379.1"/>
    <property type="molecule type" value="Genomic_DNA"/>
</dbReference>
<feature type="transmembrane region" description="Helical" evidence="1">
    <location>
        <begin position="151"/>
        <end position="178"/>
    </location>
</feature>
<keyword evidence="3" id="KW-0808">Transferase</keyword>
<dbReference type="AlphaFoldDB" id="A0A1N6H3P5"/>
<dbReference type="GO" id="GO:0000271">
    <property type="term" value="P:polysaccharide biosynthetic process"/>
    <property type="evidence" value="ECO:0007669"/>
    <property type="project" value="TreeGrafter"/>
</dbReference>
<sequence>MTNKLHSLTVLRAIAATTVIFFHTLAPTGHTFGGFGVDIFFVLSGFVIALVLDSPGMTARHFLADRIARIVPLYWLLTFSVFAATLIAPSLFNSTTANLGNLLKSLLFIPYRKESGEIFPMLFVGWTLNYEMMFYMVAAVSLILMRRHRLLFASALILAIFCVVRASGSHGAIATFYSHERVFEFPLGFTAWWLWKRGIRINPVLAACTVAGCYVWMAFVDWHQMADAPLLYFGIPAFLMVFGSLSLESMIGSDPLTRGAIFVGNASYAVYLSHPYCVEAARKLLPKAIHGFDVTSPIGVATIIVVATAVGGMLYWFVDKPLHTGARRLLHRLMKMPRHGTRHAVINQPVMAAHDVPARNVSVKQDAI</sequence>
<dbReference type="GO" id="GO:0016020">
    <property type="term" value="C:membrane"/>
    <property type="evidence" value="ECO:0007669"/>
    <property type="project" value="TreeGrafter"/>
</dbReference>
<dbReference type="GO" id="GO:0016787">
    <property type="term" value="F:hydrolase activity"/>
    <property type="evidence" value="ECO:0007669"/>
    <property type="project" value="UniProtKB-KW"/>
</dbReference>
<keyword evidence="3" id="KW-0012">Acyltransferase</keyword>
<gene>
    <name evidence="3" type="ORF">SAMN05444168_2958</name>
</gene>
<feature type="transmembrane region" description="Helical" evidence="1">
    <location>
        <begin position="118"/>
        <end position="144"/>
    </location>
</feature>
<keyword evidence="1" id="KW-0472">Membrane</keyword>
<dbReference type="PANTHER" id="PTHR23028:SF131">
    <property type="entry name" value="BLR2367 PROTEIN"/>
    <property type="match status" value="1"/>
</dbReference>
<dbReference type="GO" id="GO:0016747">
    <property type="term" value="F:acyltransferase activity, transferring groups other than amino-acyl groups"/>
    <property type="evidence" value="ECO:0007669"/>
    <property type="project" value="InterPro"/>
</dbReference>
<feature type="transmembrane region" description="Helical" evidence="1">
    <location>
        <begin position="32"/>
        <end position="52"/>
    </location>
</feature>
<name>A0A1N6H3P5_9BURK</name>
<feature type="transmembrane region" description="Helical" evidence="1">
    <location>
        <begin position="198"/>
        <end position="217"/>
    </location>
</feature>
<dbReference type="InterPro" id="IPR050879">
    <property type="entry name" value="Acyltransferase_3"/>
</dbReference>
<dbReference type="PANTHER" id="PTHR23028">
    <property type="entry name" value="ACETYLTRANSFERASE"/>
    <property type="match status" value="1"/>
</dbReference>
<evidence type="ECO:0000313" key="3">
    <source>
        <dbReference type="EMBL" id="SIO14379.1"/>
    </source>
</evidence>
<dbReference type="Pfam" id="PF01757">
    <property type="entry name" value="Acyl_transf_3"/>
    <property type="match status" value="1"/>
</dbReference>
<reference evidence="3 4" key="1">
    <citation type="submission" date="2016-11" db="EMBL/GenBank/DDBJ databases">
        <authorList>
            <person name="Jaros S."/>
            <person name="Januszkiewicz K."/>
            <person name="Wedrychowicz H."/>
        </authorList>
    </citation>
    <scope>NUCLEOTIDE SEQUENCE [LARGE SCALE GENOMIC DNA]</scope>
    <source>
        <strain evidence="3 4">GAS86</strain>
    </source>
</reference>
<dbReference type="OrthoDB" id="9814807at2"/>
<evidence type="ECO:0000256" key="1">
    <source>
        <dbReference type="SAM" id="Phobius"/>
    </source>
</evidence>
<feature type="transmembrane region" description="Helical" evidence="1">
    <location>
        <begin position="73"/>
        <end position="92"/>
    </location>
</feature>
<accession>A0A1N6H3P5</accession>
<feature type="transmembrane region" description="Helical" evidence="1">
    <location>
        <begin position="298"/>
        <end position="318"/>
    </location>
</feature>
<protein>
    <submittedName>
        <fullName evidence="3">Peptidoglycan/LPS O-acetylase OafA/YrhL, contains acyltransferase and SGNH-hydrolase domains</fullName>
    </submittedName>
</protein>